<evidence type="ECO:0000313" key="3">
    <source>
        <dbReference type="Proteomes" id="UP000555546"/>
    </source>
</evidence>
<comment type="caution">
    <text evidence="2">The sequence shown here is derived from an EMBL/GenBank/DDBJ whole genome shotgun (WGS) entry which is preliminary data.</text>
</comment>
<dbReference type="EMBL" id="JACIJG010000005">
    <property type="protein sequence ID" value="MBB5701797.1"/>
    <property type="molecule type" value="Genomic_DNA"/>
</dbReference>
<feature type="compositionally biased region" description="Basic and acidic residues" evidence="1">
    <location>
        <begin position="1"/>
        <end position="16"/>
    </location>
</feature>
<reference evidence="2 3" key="1">
    <citation type="submission" date="2020-08" db="EMBL/GenBank/DDBJ databases">
        <title>Genomic Encyclopedia of Type Strains, Phase IV (KMG-IV): sequencing the most valuable type-strain genomes for metagenomic binning, comparative biology and taxonomic classification.</title>
        <authorList>
            <person name="Goeker M."/>
        </authorList>
    </citation>
    <scope>NUCLEOTIDE SEQUENCE [LARGE SCALE GENOMIC DNA]</scope>
    <source>
        <strain evidence="2 3">DSM 26944</strain>
    </source>
</reference>
<gene>
    <name evidence="2" type="ORF">FHS76_001659</name>
</gene>
<evidence type="ECO:0000256" key="1">
    <source>
        <dbReference type="SAM" id="MobiDB-lite"/>
    </source>
</evidence>
<evidence type="ECO:0000313" key="2">
    <source>
        <dbReference type="EMBL" id="MBB5701797.1"/>
    </source>
</evidence>
<dbReference type="AlphaFoldDB" id="A0A7W9AWP1"/>
<accession>A0A7W9AWP1</accession>
<keyword evidence="3" id="KW-1185">Reference proteome</keyword>
<name>A0A7W9AWP1_9HYPH</name>
<dbReference type="Proteomes" id="UP000555546">
    <property type="component" value="Unassembled WGS sequence"/>
</dbReference>
<feature type="region of interest" description="Disordered" evidence="1">
    <location>
        <begin position="1"/>
        <end position="22"/>
    </location>
</feature>
<protein>
    <submittedName>
        <fullName evidence="2">Uncharacterized protein</fullName>
    </submittedName>
</protein>
<sequence>MVQEATAHEYAMRSEENYPGGTGGKKLACASLVLPPFKGEEEPAA</sequence>
<proteinExistence type="predicted"/>
<organism evidence="2 3">
    <name type="scientific">Brucella daejeonensis</name>
    <dbReference type="NCBI Taxonomy" id="659015"/>
    <lineage>
        <taxon>Bacteria</taxon>
        <taxon>Pseudomonadati</taxon>
        <taxon>Pseudomonadota</taxon>
        <taxon>Alphaproteobacteria</taxon>
        <taxon>Hyphomicrobiales</taxon>
        <taxon>Brucellaceae</taxon>
        <taxon>Brucella/Ochrobactrum group</taxon>
        <taxon>Brucella</taxon>
    </lineage>
</organism>